<gene>
    <name evidence="1" type="ORF">ANCCAN_16723</name>
</gene>
<keyword evidence="2" id="KW-1185">Reference proteome</keyword>
<dbReference type="AlphaFoldDB" id="A0A368G2W5"/>
<reference evidence="1 2" key="1">
    <citation type="submission" date="2014-10" db="EMBL/GenBank/DDBJ databases">
        <title>Draft genome of the hookworm Ancylostoma caninum.</title>
        <authorList>
            <person name="Mitreva M."/>
        </authorList>
    </citation>
    <scope>NUCLEOTIDE SEQUENCE [LARGE SCALE GENOMIC DNA]</scope>
    <source>
        <strain evidence="1 2">Baltimore</strain>
    </source>
</reference>
<organism evidence="1 2">
    <name type="scientific">Ancylostoma caninum</name>
    <name type="common">Dog hookworm</name>
    <dbReference type="NCBI Taxonomy" id="29170"/>
    <lineage>
        <taxon>Eukaryota</taxon>
        <taxon>Metazoa</taxon>
        <taxon>Ecdysozoa</taxon>
        <taxon>Nematoda</taxon>
        <taxon>Chromadorea</taxon>
        <taxon>Rhabditida</taxon>
        <taxon>Rhabditina</taxon>
        <taxon>Rhabditomorpha</taxon>
        <taxon>Strongyloidea</taxon>
        <taxon>Ancylostomatidae</taxon>
        <taxon>Ancylostomatinae</taxon>
        <taxon>Ancylostoma</taxon>
    </lineage>
</organism>
<dbReference type="EMBL" id="JOJR01000474">
    <property type="protein sequence ID" value="RCN37380.1"/>
    <property type="molecule type" value="Genomic_DNA"/>
</dbReference>
<sequence length="90" mass="9722">MIVEGKTVVDVSEDVVVEVEVVVDVVEGMVVDVRIVVEGVEDVIVDVMVAAIVIDSVVDVLSSGNARNMLHPIMSCMEQLMLCHLPSFLI</sequence>
<protein>
    <submittedName>
        <fullName evidence="1">Uncharacterized protein</fullName>
    </submittedName>
</protein>
<dbReference type="Proteomes" id="UP000252519">
    <property type="component" value="Unassembled WGS sequence"/>
</dbReference>
<name>A0A368G2W5_ANCCA</name>
<comment type="caution">
    <text evidence="1">The sequence shown here is derived from an EMBL/GenBank/DDBJ whole genome shotgun (WGS) entry which is preliminary data.</text>
</comment>
<evidence type="ECO:0000313" key="1">
    <source>
        <dbReference type="EMBL" id="RCN37380.1"/>
    </source>
</evidence>
<evidence type="ECO:0000313" key="2">
    <source>
        <dbReference type="Proteomes" id="UP000252519"/>
    </source>
</evidence>
<accession>A0A368G2W5</accession>
<proteinExistence type="predicted"/>